<dbReference type="GeneID" id="10530149"/>
<dbReference type="EMBL" id="DS178283">
    <property type="protein sequence ID" value="EFP82766.2"/>
    <property type="molecule type" value="Genomic_DNA"/>
</dbReference>
<evidence type="ECO:0000256" key="1">
    <source>
        <dbReference type="SAM" id="MobiDB-lite"/>
    </source>
</evidence>
<dbReference type="AlphaFoldDB" id="E3KER2"/>
<dbReference type="Proteomes" id="UP000008783">
    <property type="component" value="Unassembled WGS sequence"/>
</dbReference>
<sequence length="414" mass="46202">MSTTSQSENESRSPVRTTPSTRGNHSSIASRSSHRTRPYSAALPRDRGGRPALSSSNGQAPEGLTDPESPPAERQATLGRQFGRPGAGVASTWPPNIVPFETSEANIDEQYLDNLSQTWDLRAPYIDFAEDLMRVPLNRQYSVLLYSVLSVRQAVESLIRSRDTGHHGSSAPAAIPLSVQARIYPYQNHFKTFVQNHAKEVLISPILDVYSCNPVRGAPAAGRTPLDQDHVQAQSDEFKLNYLPVGFISGELSALASVMVELRDRLKHERGSMRNLLLTNVHEPNGRPITHPVPTLTVLLIDMCQRMVPGGKRAATRAADKRLRSRIAHLRIQTISHYARPSAGDANRQWSIIDQQLVDLRARDPTYRRAFYRLIIQLDNELFGETMYTDLDLDRIRIPTQEEVEAQMAVMAQG</sequence>
<feature type="region of interest" description="Disordered" evidence="1">
    <location>
        <begin position="1"/>
        <end position="74"/>
    </location>
</feature>
<keyword evidence="3" id="KW-1185">Reference proteome</keyword>
<dbReference type="OrthoDB" id="2506663at2759"/>
<dbReference type="InParanoid" id="E3KER2"/>
<name>E3KER2_PUCGT</name>
<dbReference type="KEGG" id="pgr:PGTG_08962"/>
<dbReference type="RefSeq" id="XP_003327185.2">
    <property type="nucleotide sequence ID" value="XM_003327137.2"/>
</dbReference>
<proteinExistence type="predicted"/>
<dbReference type="HOGENOM" id="CLU_041944_0_0_1"/>
<protein>
    <submittedName>
        <fullName evidence="2">Uncharacterized protein</fullName>
    </submittedName>
</protein>
<accession>E3KER2</accession>
<feature type="compositionally biased region" description="Polar residues" evidence="1">
    <location>
        <begin position="1"/>
        <end position="31"/>
    </location>
</feature>
<reference key="1">
    <citation type="submission" date="2007-01" db="EMBL/GenBank/DDBJ databases">
        <title>The Genome Sequence of Puccinia graminis f. sp. tritici Strain CRL 75-36-700-3.</title>
        <authorList>
            <consortium name="The Broad Institute Genome Sequencing Platform"/>
            <person name="Birren B."/>
            <person name="Lander E."/>
            <person name="Galagan J."/>
            <person name="Nusbaum C."/>
            <person name="Devon K."/>
            <person name="Cuomo C."/>
            <person name="Jaffe D."/>
            <person name="Butler J."/>
            <person name="Alvarez P."/>
            <person name="Gnerre S."/>
            <person name="Grabherr M."/>
            <person name="Mauceli E."/>
            <person name="Brockman W."/>
            <person name="Young S."/>
            <person name="LaButti K."/>
            <person name="Sykes S."/>
            <person name="DeCaprio D."/>
            <person name="Crawford M."/>
            <person name="Koehrsen M."/>
            <person name="Engels R."/>
            <person name="Montgomery P."/>
            <person name="Pearson M."/>
            <person name="Howarth C."/>
            <person name="Larson L."/>
            <person name="White J."/>
            <person name="Zeng Q."/>
            <person name="Kodira C."/>
            <person name="Yandava C."/>
            <person name="Alvarado L."/>
            <person name="O'Leary S."/>
            <person name="Szabo L."/>
            <person name="Dean R."/>
            <person name="Schein J."/>
        </authorList>
    </citation>
    <scope>NUCLEOTIDE SEQUENCE</scope>
    <source>
        <strain>CRL 75-36-700-3</strain>
    </source>
</reference>
<organism evidence="2 3">
    <name type="scientific">Puccinia graminis f. sp. tritici (strain CRL 75-36-700-3 / race SCCL)</name>
    <name type="common">Black stem rust fungus</name>
    <dbReference type="NCBI Taxonomy" id="418459"/>
    <lineage>
        <taxon>Eukaryota</taxon>
        <taxon>Fungi</taxon>
        <taxon>Dikarya</taxon>
        <taxon>Basidiomycota</taxon>
        <taxon>Pucciniomycotina</taxon>
        <taxon>Pucciniomycetes</taxon>
        <taxon>Pucciniales</taxon>
        <taxon>Pucciniaceae</taxon>
        <taxon>Puccinia</taxon>
    </lineage>
</organism>
<evidence type="ECO:0000313" key="2">
    <source>
        <dbReference type="EMBL" id="EFP82766.2"/>
    </source>
</evidence>
<dbReference type="VEuPathDB" id="FungiDB:PGTG_08962"/>
<reference evidence="3" key="2">
    <citation type="journal article" date="2011" name="Proc. Natl. Acad. Sci. U.S.A.">
        <title>Obligate biotrophy features unraveled by the genomic analysis of rust fungi.</title>
        <authorList>
            <person name="Duplessis S."/>
            <person name="Cuomo C.A."/>
            <person name="Lin Y.-C."/>
            <person name="Aerts A."/>
            <person name="Tisserant E."/>
            <person name="Veneault-Fourrey C."/>
            <person name="Joly D.L."/>
            <person name="Hacquard S."/>
            <person name="Amselem J."/>
            <person name="Cantarel B.L."/>
            <person name="Chiu R."/>
            <person name="Coutinho P.M."/>
            <person name="Feau N."/>
            <person name="Field M."/>
            <person name="Frey P."/>
            <person name="Gelhaye E."/>
            <person name="Goldberg J."/>
            <person name="Grabherr M.G."/>
            <person name="Kodira C.D."/>
            <person name="Kohler A."/>
            <person name="Kuees U."/>
            <person name="Lindquist E.A."/>
            <person name="Lucas S.M."/>
            <person name="Mago R."/>
            <person name="Mauceli E."/>
            <person name="Morin E."/>
            <person name="Murat C."/>
            <person name="Pangilinan J.L."/>
            <person name="Park R."/>
            <person name="Pearson M."/>
            <person name="Quesneville H."/>
            <person name="Rouhier N."/>
            <person name="Sakthikumar S."/>
            <person name="Salamov A.A."/>
            <person name="Schmutz J."/>
            <person name="Selles B."/>
            <person name="Shapiro H."/>
            <person name="Tanguay P."/>
            <person name="Tuskan G.A."/>
            <person name="Henrissat B."/>
            <person name="Van de Peer Y."/>
            <person name="Rouze P."/>
            <person name="Ellis J.G."/>
            <person name="Dodds P.N."/>
            <person name="Schein J.E."/>
            <person name="Zhong S."/>
            <person name="Hamelin R.C."/>
            <person name="Grigoriev I.V."/>
            <person name="Szabo L.J."/>
            <person name="Martin F."/>
        </authorList>
    </citation>
    <scope>NUCLEOTIDE SEQUENCE [LARGE SCALE GENOMIC DNA]</scope>
    <source>
        <strain evidence="3">CRL 75-36-700-3 / race SCCL</strain>
    </source>
</reference>
<evidence type="ECO:0000313" key="3">
    <source>
        <dbReference type="Proteomes" id="UP000008783"/>
    </source>
</evidence>
<gene>
    <name evidence="2" type="ORF">PGTG_08962</name>
</gene>